<dbReference type="RefSeq" id="WP_305748115.1">
    <property type="nucleotide sequence ID" value="NZ_JAUZEE010000001.1"/>
</dbReference>
<reference evidence="2 3" key="1">
    <citation type="submission" date="2023-08" db="EMBL/GenBank/DDBJ databases">
        <authorList>
            <person name="Roldan D.M."/>
            <person name="Menes R.J."/>
        </authorList>
    </citation>
    <scope>NUCLEOTIDE SEQUENCE [LARGE SCALE GENOMIC DNA]</scope>
    <source>
        <strain evidence="2 3">CCM 2812</strain>
    </source>
</reference>
<dbReference type="Pfam" id="PF13673">
    <property type="entry name" value="Acetyltransf_10"/>
    <property type="match status" value="1"/>
</dbReference>
<dbReference type="Proteomes" id="UP001235760">
    <property type="component" value="Unassembled WGS sequence"/>
</dbReference>
<dbReference type="Gene3D" id="3.40.630.30">
    <property type="match status" value="1"/>
</dbReference>
<dbReference type="EMBL" id="JAUZEE010000001">
    <property type="protein sequence ID" value="MDP4299579.1"/>
    <property type="molecule type" value="Genomic_DNA"/>
</dbReference>
<accession>A0ABT9FZB8</accession>
<dbReference type="SUPFAM" id="SSF55729">
    <property type="entry name" value="Acyl-CoA N-acyltransferases (Nat)"/>
    <property type="match status" value="1"/>
</dbReference>
<evidence type="ECO:0000313" key="2">
    <source>
        <dbReference type="EMBL" id="MDP4299579.1"/>
    </source>
</evidence>
<name>A0ABT9FZB8_LEPDI</name>
<feature type="domain" description="N-acetyltransferase" evidence="1">
    <location>
        <begin position="24"/>
        <end position="167"/>
    </location>
</feature>
<keyword evidence="3" id="KW-1185">Reference proteome</keyword>
<sequence length="167" mass="18698">MTDTTRTAPAAMPAAMPNLHWTWTRWEGLDKDDLYDALALRCEVFIVEQEPYQDVDGLDRHCWHLLGRDDAGTLQAYCRVVDPGLKYAEPSLGRVVTPARLRGSGTGAALVAEALRRCDTQAWPGHANRISAQAHLQRFYAAHGFVALGEEYLEDNIPHREMVRAGR</sequence>
<dbReference type="InterPro" id="IPR000182">
    <property type="entry name" value="GNAT_dom"/>
</dbReference>
<evidence type="ECO:0000313" key="3">
    <source>
        <dbReference type="Proteomes" id="UP001235760"/>
    </source>
</evidence>
<dbReference type="GO" id="GO:0016746">
    <property type="term" value="F:acyltransferase activity"/>
    <property type="evidence" value="ECO:0007669"/>
    <property type="project" value="UniProtKB-KW"/>
</dbReference>
<protein>
    <submittedName>
        <fullName evidence="2">GNAT family N-acetyltransferase</fullName>
        <ecNumber evidence="2">2.3.1.-</ecNumber>
    </submittedName>
</protein>
<dbReference type="EC" id="2.3.1.-" evidence="2"/>
<keyword evidence="2" id="KW-0808">Transferase</keyword>
<gene>
    <name evidence="2" type="ORF">Q8X39_02955</name>
</gene>
<dbReference type="InterPro" id="IPR016181">
    <property type="entry name" value="Acyl_CoA_acyltransferase"/>
</dbReference>
<dbReference type="PROSITE" id="PS51186">
    <property type="entry name" value="GNAT"/>
    <property type="match status" value="1"/>
</dbReference>
<evidence type="ECO:0000259" key="1">
    <source>
        <dbReference type="PROSITE" id="PS51186"/>
    </source>
</evidence>
<comment type="caution">
    <text evidence="2">The sequence shown here is derived from an EMBL/GenBank/DDBJ whole genome shotgun (WGS) entry which is preliminary data.</text>
</comment>
<proteinExistence type="predicted"/>
<keyword evidence="2" id="KW-0012">Acyltransferase</keyword>
<organism evidence="2 3">
    <name type="scientific">Leptothrix discophora</name>
    <dbReference type="NCBI Taxonomy" id="89"/>
    <lineage>
        <taxon>Bacteria</taxon>
        <taxon>Pseudomonadati</taxon>
        <taxon>Pseudomonadota</taxon>
        <taxon>Betaproteobacteria</taxon>
        <taxon>Burkholderiales</taxon>
        <taxon>Sphaerotilaceae</taxon>
        <taxon>Leptothrix</taxon>
    </lineage>
</organism>